<sequence>MSRSSSTTTTKSSSTTRAATAFTSTPPEFWWSYNKENDTTSGYEPVFEVCGDSCSDCADGAKRCHSDEFSNICYEPGLGETCCQDLYGTACNKGFYCAYNDAEVAYCCHKDTSLSKCGDLFDDILSSTSRQAAATVVVTRVFTPSAFLTGTAQSAHSLAERPGRTSAPRLPTNSKNSHNGTITDNKGLPMGAKIGISVGSFAVFVVLGGVLLFFFLRRRRQSSYKPIGVPLKDQAFLGQHQNNPFLGHTSPNQPTYEPMRGADPTVGYYSTKHAHHSVSAPPGVAELPYHDNPPEHIPPPLIPKLHGEQSVAPPRHGIAELPYNDSLPAHIPAPLVSNSHAQQAIVSPPSNIAELPHHNAPPAPVPHPLKSNPHTTPIELPDMAASKRPL</sequence>
<keyword evidence="2" id="KW-0472">Membrane</keyword>
<comment type="caution">
    <text evidence="3">The sequence shown here is derived from an EMBL/GenBank/DDBJ whole genome shotgun (WGS) entry which is preliminary data.</text>
</comment>
<feature type="compositionally biased region" description="Polar residues" evidence="1">
    <location>
        <begin position="171"/>
        <end position="184"/>
    </location>
</feature>
<evidence type="ECO:0000256" key="1">
    <source>
        <dbReference type="SAM" id="MobiDB-lite"/>
    </source>
</evidence>
<protein>
    <submittedName>
        <fullName evidence="3">Uncharacterized protein</fullName>
    </submittedName>
</protein>
<proteinExistence type="predicted"/>
<dbReference type="AlphaFoldDB" id="A0A9P9DQ89"/>
<feature type="region of interest" description="Disordered" evidence="1">
    <location>
        <begin position="351"/>
        <end position="390"/>
    </location>
</feature>
<accession>A0A9P9DQ89</accession>
<evidence type="ECO:0000256" key="2">
    <source>
        <dbReference type="SAM" id="Phobius"/>
    </source>
</evidence>
<dbReference type="Proteomes" id="UP000700596">
    <property type="component" value="Unassembled WGS sequence"/>
</dbReference>
<organism evidence="3 4">
    <name type="scientific">Dendryphion nanum</name>
    <dbReference type="NCBI Taxonomy" id="256645"/>
    <lineage>
        <taxon>Eukaryota</taxon>
        <taxon>Fungi</taxon>
        <taxon>Dikarya</taxon>
        <taxon>Ascomycota</taxon>
        <taxon>Pezizomycotina</taxon>
        <taxon>Dothideomycetes</taxon>
        <taxon>Pleosporomycetidae</taxon>
        <taxon>Pleosporales</taxon>
        <taxon>Torulaceae</taxon>
        <taxon>Dendryphion</taxon>
    </lineage>
</organism>
<feature type="region of interest" description="Disordered" evidence="1">
    <location>
        <begin position="153"/>
        <end position="184"/>
    </location>
</feature>
<dbReference type="EMBL" id="JAGMWT010000008">
    <property type="protein sequence ID" value="KAH7123715.1"/>
    <property type="molecule type" value="Genomic_DNA"/>
</dbReference>
<name>A0A9P9DQ89_9PLEO</name>
<evidence type="ECO:0000313" key="4">
    <source>
        <dbReference type="Proteomes" id="UP000700596"/>
    </source>
</evidence>
<feature type="transmembrane region" description="Helical" evidence="2">
    <location>
        <begin position="194"/>
        <end position="216"/>
    </location>
</feature>
<dbReference type="OrthoDB" id="3800140at2759"/>
<gene>
    <name evidence="3" type="ORF">B0J11DRAFT_615265</name>
</gene>
<keyword evidence="2" id="KW-0812">Transmembrane</keyword>
<reference evidence="3" key="1">
    <citation type="journal article" date="2021" name="Nat. Commun.">
        <title>Genetic determinants of endophytism in the Arabidopsis root mycobiome.</title>
        <authorList>
            <person name="Mesny F."/>
            <person name="Miyauchi S."/>
            <person name="Thiergart T."/>
            <person name="Pickel B."/>
            <person name="Atanasova L."/>
            <person name="Karlsson M."/>
            <person name="Huettel B."/>
            <person name="Barry K.W."/>
            <person name="Haridas S."/>
            <person name="Chen C."/>
            <person name="Bauer D."/>
            <person name="Andreopoulos W."/>
            <person name="Pangilinan J."/>
            <person name="LaButti K."/>
            <person name="Riley R."/>
            <person name="Lipzen A."/>
            <person name="Clum A."/>
            <person name="Drula E."/>
            <person name="Henrissat B."/>
            <person name="Kohler A."/>
            <person name="Grigoriev I.V."/>
            <person name="Martin F.M."/>
            <person name="Hacquard S."/>
        </authorList>
    </citation>
    <scope>NUCLEOTIDE SEQUENCE</scope>
    <source>
        <strain evidence="3">MPI-CAGE-CH-0243</strain>
    </source>
</reference>
<feature type="region of interest" description="Disordered" evidence="1">
    <location>
        <begin position="1"/>
        <end position="20"/>
    </location>
</feature>
<keyword evidence="2" id="KW-1133">Transmembrane helix</keyword>
<evidence type="ECO:0000313" key="3">
    <source>
        <dbReference type="EMBL" id="KAH7123715.1"/>
    </source>
</evidence>
<keyword evidence="4" id="KW-1185">Reference proteome</keyword>